<reference evidence="2 3" key="1">
    <citation type="submission" date="2019-10" db="EMBL/GenBank/DDBJ databases">
        <title>New genus of Silvanigrellaceae.</title>
        <authorList>
            <person name="Pitt A."/>
            <person name="Hahn M.W."/>
        </authorList>
    </citation>
    <scope>NUCLEOTIDE SEQUENCE [LARGE SCALE GENOMIC DNA]</scope>
    <source>
        <strain evidence="2 3">33A1-SZDP</strain>
    </source>
</reference>
<feature type="region of interest" description="Disordered" evidence="1">
    <location>
        <begin position="46"/>
        <end position="68"/>
    </location>
</feature>
<protein>
    <recommendedName>
        <fullName evidence="4">Lipoprotein</fullName>
    </recommendedName>
</protein>
<evidence type="ECO:0000313" key="3">
    <source>
        <dbReference type="Proteomes" id="UP000442694"/>
    </source>
</evidence>
<accession>A0A833JDS2</accession>
<dbReference type="RefSeq" id="WP_152213411.1">
    <property type="nucleotide sequence ID" value="NZ_WFLN01000008.1"/>
</dbReference>
<proteinExistence type="predicted"/>
<evidence type="ECO:0000313" key="2">
    <source>
        <dbReference type="EMBL" id="KAB8029070.1"/>
    </source>
</evidence>
<organism evidence="2 3">
    <name type="scientific">Fluviispira multicolorata</name>
    <dbReference type="NCBI Taxonomy" id="2654512"/>
    <lineage>
        <taxon>Bacteria</taxon>
        <taxon>Pseudomonadati</taxon>
        <taxon>Bdellovibrionota</taxon>
        <taxon>Oligoflexia</taxon>
        <taxon>Silvanigrellales</taxon>
        <taxon>Silvanigrellaceae</taxon>
        <taxon>Fluviispira</taxon>
    </lineage>
</organism>
<keyword evidence="3" id="KW-1185">Reference proteome</keyword>
<dbReference type="EMBL" id="WFLN01000008">
    <property type="protein sequence ID" value="KAB8029070.1"/>
    <property type="molecule type" value="Genomic_DNA"/>
</dbReference>
<sequence>MLNNKFCKILLILISTNSLYSCGYKMDPAPLYPTYISKIEEETIKRKKEVQKNSSDSPTPSVKKESDK</sequence>
<dbReference type="Proteomes" id="UP000442694">
    <property type="component" value="Unassembled WGS sequence"/>
</dbReference>
<name>A0A833JDS2_9BACT</name>
<evidence type="ECO:0000256" key="1">
    <source>
        <dbReference type="SAM" id="MobiDB-lite"/>
    </source>
</evidence>
<dbReference type="PROSITE" id="PS51257">
    <property type="entry name" value="PROKAR_LIPOPROTEIN"/>
    <property type="match status" value="1"/>
</dbReference>
<dbReference type="AlphaFoldDB" id="A0A833JDS2"/>
<comment type="caution">
    <text evidence="2">The sequence shown here is derived from an EMBL/GenBank/DDBJ whole genome shotgun (WGS) entry which is preliminary data.</text>
</comment>
<evidence type="ECO:0008006" key="4">
    <source>
        <dbReference type="Google" id="ProtNLM"/>
    </source>
</evidence>
<gene>
    <name evidence="2" type="ORF">GCL57_11055</name>
</gene>